<gene>
    <name evidence="1" type="ORF">CLOSTMETH_01127</name>
</gene>
<evidence type="ECO:0000313" key="2">
    <source>
        <dbReference type="Proteomes" id="UP000003340"/>
    </source>
</evidence>
<keyword evidence="2" id="KW-1185">Reference proteome</keyword>
<protein>
    <submittedName>
        <fullName evidence="1">Uncharacterized protein</fullName>
    </submittedName>
</protein>
<reference evidence="1 2" key="1">
    <citation type="submission" date="2009-01" db="EMBL/GenBank/DDBJ databases">
        <authorList>
            <person name="Fulton L."/>
            <person name="Clifton S."/>
            <person name="Fulton B."/>
            <person name="Xu J."/>
            <person name="Minx P."/>
            <person name="Pepin K.H."/>
            <person name="Johnson M."/>
            <person name="Bhonagiri V."/>
            <person name="Nash W.E."/>
            <person name="Mardis E.R."/>
            <person name="Wilson R.K."/>
        </authorList>
    </citation>
    <scope>NUCLEOTIDE SEQUENCE [LARGE SCALE GENOMIC DNA]</scope>
    <source>
        <strain evidence="1 2">DSM 5476</strain>
    </source>
</reference>
<accession>C0EBA9</accession>
<dbReference type="EMBL" id="ACEC01000041">
    <property type="protein sequence ID" value="EEG31185.1"/>
    <property type="molecule type" value="Genomic_DNA"/>
</dbReference>
<dbReference type="Proteomes" id="UP000003340">
    <property type="component" value="Unassembled WGS sequence"/>
</dbReference>
<name>C0EBA9_9FIRM</name>
<dbReference type="HOGENOM" id="CLU_2914361_0_0_9"/>
<organism evidence="1 2">
    <name type="scientific">[Clostridium] methylpentosum DSM 5476</name>
    <dbReference type="NCBI Taxonomy" id="537013"/>
    <lineage>
        <taxon>Bacteria</taxon>
        <taxon>Bacillati</taxon>
        <taxon>Bacillota</taxon>
        <taxon>Clostridia</taxon>
        <taxon>Eubacteriales</taxon>
        <taxon>Oscillospiraceae</taxon>
        <taxon>Oscillospiraceae incertae sedis</taxon>
    </lineage>
</organism>
<reference evidence="1 2" key="2">
    <citation type="submission" date="2009-02" db="EMBL/GenBank/DDBJ databases">
        <title>Draft genome sequence of Clostridium methylpentosum (DSM 5476).</title>
        <authorList>
            <person name="Sudarsanam P."/>
            <person name="Ley R."/>
            <person name="Guruge J."/>
            <person name="Turnbaugh P.J."/>
            <person name="Mahowald M."/>
            <person name="Liep D."/>
            <person name="Gordon J."/>
        </authorList>
    </citation>
    <scope>NUCLEOTIDE SEQUENCE [LARGE SCALE GENOMIC DNA]</scope>
    <source>
        <strain evidence="1 2">DSM 5476</strain>
    </source>
</reference>
<evidence type="ECO:0000313" key="1">
    <source>
        <dbReference type="EMBL" id="EEG31185.1"/>
    </source>
</evidence>
<dbReference type="AlphaFoldDB" id="C0EBA9"/>
<sequence>MISDGIFFCILLFQPAGSSPLSVFFLHSKARGLIFMAKMQINNRLSCRWFTSNVSYSLPVA</sequence>
<comment type="caution">
    <text evidence="1">The sequence shown here is derived from an EMBL/GenBank/DDBJ whole genome shotgun (WGS) entry which is preliminary data.</text>
</comment>
<proteinExistence type="predicted"/>